<evidence type="ECO:0000256" key="2">
    <source>
        <dbReference type="ARBA" id="ARBA00023015"/>
    </source>
</evidence>
<dbReference type="GO" id="GO:0003677">
    <property type="term" value="F:DNA binding"/>
    <property type="evidence" value="ECO:0007669"/>
    <property type="project" value="UniProtKB-KW"/>
</dbReference>
<dbReference type="InterPro" id="IPR036390">
    <property type="entry name" value="WH_DNA-bd_sf"/>
</dbReference>
<name>A0A4R5DQR7_9BACT</name>
<dbReference type="Proteomes" id="UP000294850">
    <property type="component" value="Unassembled WGS sequence"/>
</dbReference>
<organism evidence="5 6">
    <name type="scientific">Dyadobacter psychrotolerans</name>
    <dbReference type="NCBI Taxonomy" id="2541721"/>
    <lineage>
        <taxon>Bacteria</taxon>
        <taxon>Pseudomonadati</taxon>
        <taxon>Bacteroidota</taxon>
        <taxon>Cytophagia</taxon>
        <taxon>Cytophagales</taxon>
        <taxon>Spirosomataceae</taxon>
        <taxon>Dyadobacter</taxon>
    </lineage>
</organism>
<comment type="caution">
    <text evidence="5">The sequence shown here is derived from an EMBL/GenBank/DDBJ whole genome shotgun (WGS) entry which is preliminary data.</text>
</comment>
<accession>A0A4R5DQR7</accession>
<reference evidence="5 6" key="1">
    <citation type="submission" date="2019-03" db="EMBL/GenBank/DDBJ databases">
        <title>Dyadobacter AR-3-6 sp. nov., isolated from arctic soil.</title>
        <authorList>
            <person name="Chaudhary D.K."/>
        </authorList>
    </citation>
    <scope>NUCLEOTIDE SEQUENCE [LARGE SCALE GENOMIC DNA]</scope>
    <source>
        <strain evidence="5 6">AR-3-6</strain>
    </source>
</reference>
<proteinExistence type="inferred from homology"/>
<evidence type="ECO:0000256" key="4">
    <source>
        <dbReference type="ARBA" id="ARBA00023163"/>
    </source>
</evidence>
<keyword evidence="6" id="KW-1185">Reference proteome</keyword>
<dbReference type="AlphaFoldDB" id="A0A4R5DQR7"/>
<keyword evidence="4" id="KW-0804">Transcription</keyword>
<evidence type="ECO:0000313" key="5">
    <source>
        <dbReference type="EMBL" id="TDE16732.1"/>
    </source>
</evidence>
<evidence type="ECO:0000313" key="6">
    <source>
        <dbReference type="Proteomes" id="UP000294850"/>
    </source>
</evidence>
<dbReference type="RefSeq" id="WP_131958264.1">
    <property type="nucleotide sequence ID" value="NZ_SMFL01000003.1"/>
</dbReference>
<dbReference type="InterPro" id="IPR005650">
    <property type="entry name" value="BlaI_family"/>
</dbReference>
<dbReference type="SUPFAM" id="SSF46785">
    <property type="entry name" value="Winged helix' DNA-binding domain"/>
    <property type="match status" value="1"/>
</dbReference>
<dbReference type="PIRSF" id="PIRSF019455">
    <property type="entry name" value="CopR_AtkY"/>
    <property type="match status" value="1"/>
</dbReference>
<dbReference type="Pfam" id="PF03965">
    <property type="entry name" value="Penicillinase_R"/>
    <property type="match status" value="1"/>
</dbReference>
<protein>
    <submittedName>
        <fullName evidence="5">BlaI/MecI/CopY family transcriptional regulator</fullName>
    </submittedName>
</protein>
<keyword evidence="3" id="KW-0238">DNA-binding</keyword>
<comment type="similarity">
    <text evidence="1">Belongs to the BlaI transcriptional regulatory family.</text>
</comment>
<dbReference type="Gene3D" id="1.10.10.10">
    <property type="entry name" value="Winged helix-like DNA-binding domain superfamily/Winged helix DNA-binding domain"/>
    <property type="match status" value="1"/>
</dbReference>
<evidence type="ECO:0000256" key="3">
    <source>
        <dbReference type="ARBA" id="ARBA00023125"/>
    </source>
</evidence>
<evidence type="ECO:0000256" key="1">
    <source>
        <dbReference type="ARBA" id="ARBA00011046"/>
    </source>
</evidence>
<dbReference type="EMBL" id="SMFL01000003">
    <property type="protein sequence ID" value="TDE16732.1"/>
    <property type="molecule type" value="Genomic_DNA"/>
</dbReference>
<sequence length="122" mass="13956">MEKLTQQEEEAMQAIWKTGEGNIKSFFANLGEPLPPYTTLASTVKNLEKKGYLQSRLIGNTHIYSPAITEEAYKQKFMGNVVKDYFENSYKELVNFFVEKNKISADELKEIIGLIEGKNNKL</sequence>
<dbReference type="OrthoDB" id="1098508at2"/>
<dbReference type="Gene3D" id="1.10.4040.10">
    <property type="entry name" value="Penicillinase repressor domain"/>
    <property type="match status" value="1"/>
</dbReference>
<dbReference type="InterPro" id="IPR036388">
    <property type="entry name" value="WH-like_DNA-bd_sf"/>
</dbReference>
<keyword evidence="2" id="KW-0805">Transcription regulation</keyword>
<dbReference type="GO" id="GO:0045892">
    <property type="term" value="P:negative regulation of DNA-templated transcription"/>
    <property type="evidence" value="ECO:0007669"/>
    <property type="project" value="InterPro"/>
</dbReference>
<gene>
    <name evidence="5" type="ORF">E0F88_10925</name>
</gene>